<organism evidence="1 2">
    <name type="scientific">Hyaloscypha hepaticicola</name>
    <dbReference type="NCBI Taxonomy" id="2082293"/>
    <lineage>
        <taxon>Eukaryota</taxon>
        <taxon>Fungi</taxon>
        <taxon>Dikarya</taxon>
        <taxon>Ascomycota</taxon>
        <taxon>Pezizomycotina</taxon>
        <taxon>Leotiomycetes</taxon>
        <taxon>Helotiales</taxon>
        <taxon>Hyaloscyphaceae</taxon>
        <taxon>Hyaloscypha</taxon>
    </lineage>
</organism>
<name>A0A2J6PY08_9HELO</name>
<dbReference type="AlphaFoldDB" id="A0A2J6PY08"/>
<protein>
    <submittedName>
        <fullName evidence="1">Uncharacterized protein</fullName>
    </submittedName>
</protein>
<accession>A0A2J6PY08</accession>
<proteinExistence type="predicted"/>
<evidence type="ECO:0000313" key="2">
    <source>
        <dbReference type="Proteomes" id="UP000235672"/>
    </source>
</evidence>
<reference evidence="1 2" key="1">
    <citation type="submission" date="2016-05" db="EMBL/GenBank/DDBJ databases">
        <title>A degradative enzymes factory behind the ericoid mycorrhizal symbiosis.</title>
        <authorList>
            <consortium name="DOE Joint Genome Institute"/>
            <person name="Martino E."/>
            <person name="Morin E."/>
            <person name="Grelet G."/>
            <person name="Kuo A."/>
            <person name="Kohler A."/>
            <person name="Daghino S."/>
            <person name="Barry K."/>
            <person name="Choi C."/>
            <person name="Cichocki N."/>
            <person name="Clum A."/>
            <person name="Copeland A."/>
            <person name="Hainaut M."/>
            <person name="Haridas S."/>
            <person name="Labutti K."/>
            <person name="Lindquist E."/>
            <person name="Lipzen A."/>
            <person name="Khouja H.-R."/>
            <person name="Murat C."/>
            <person name="Ohm R."/>
            <person name="Olson A."/>
            <person name="Spatafora J."/>
            <person name="Veneault-Fourrey C."/>
            <person name="Henrissat B."/>
            <person name="Grigoriev I."/>
            <person name="Martin F."/>
            <person name="Perotto S."/>
        </authorList>
    </citation>
    <scope>NUCLEOTIDE SEQUENCE [LARGE SCALE GENOMIC DNA]</scope>
    <source>
        <strain evidence="1 2">UAMH 7357</strain>
    </source>
</reference>
<evidence type="ECO:0000313" key="1">
    <source>
        <dbReference type="EMBL" id="PMD18897.1"/>
    </source>
</evidence>
<dbReference type="Proteomes" id="UP000235672">
    <property type="component" value="Unassembled WGS sequence"/>
</dbReference>
<dbReference type="EMBL" id="KZ613491">
    <property type="protein sequence ID" value="PMD18897.1"/>
    <property type="molecule type" value="Genomic_DNA"/>
</dbReference>
<dbReference type="OrthoDB" id="3490312at2759"/>
<keyword evidence="2" id="KW-1185">Reference proteome</keyword>
<sequence length="142" mass="16421">MPQVFKLLQSARVYPELITRRLGDLWHICMGLFYPPKQNPVKGNTNDKELNEVFVRKETTVAEPRLCYSSFESMIKRGIISETVGPMMVKFHFNVAFMTLETTLHTKFTDTPKKWDAVDRSREILVGLQSGLSPKLPSMWAW</sequence>
<gene>
    <name evidence="1" type="ORF">NA56DRAFT_208859</name>
</gene>